<dbReference type="KEGG" id="nli:G3M70_15165"/>
<keyword evidence="5" id="KW-0472">Membrane</keyword>
<feature type="repeat" description="TPR" evidence="6">
    <location>
        <begin position="866"/>
        <end position="899"/>
    </location>
</feature>
<dbReference type="EMBL" id="CP048685">
    <property type="protein sequence ID" value="QPJ63140.1"/>
    <property type="molecule type" value="Genomic_DNA"/>
</dbReference>
<gene>
    <name evidence="5" type="primary">speE</name>
    <name evidence="10" type="ORF">G3M70_15165</name>
</gene>
<accession>A0A7T0G126</accession>
<feature type="repeat" description="TPR" evidence="6">
    <location>
        <begin position="934"/>
        <end position="967"/>
    </location>
</feature>
<comment type="similarity">
    <text evidence="1 5">Belongs to the spermidine/spermine synthase family.</text>
</comment>
<dbReference type="NCBIfam" id="NF037959">
    <property type="entry name" value="MFS_SpdSyn"/>
    <property type="match status" value="2"/>
</dbReference>
<keyword evidence="5" id="KW-1003">Cell membrane</keyword>
<feature type="transmembrane region" description="Helical" evidence="5">
    <location>
        <begin position="119"/>
        <end position="140"/>
    </location>
</feature>
<evidence type="ECO:0000256" key="8">
    <source>
        <dbReference type="SAM" id="Coils"/>
    </source>
</evidence>
<dbReference type="PROSITE" id="PS51006">
    <property type="entry name" value="PABS_2"/>
    <property type="match status" value="1"/>
</dbReference>
<feature type="coiled-coil region" evidence="8">
    <location>
        <begin position="809"/>
        <end position="836"/>
    </location>
</feature>
<dbReference type="InterPro" id="IPR030374">
    <property type="entry name" value="PABS"/>
</dbReference>
<feature type="domain" description="PABS" evidence="9">
    <location>
        <begin position="478"/>
        <end position="710"/>
    </location>
</feature>
<dbReference type="InterPro" id="IPR029063">
    <property type="entry name" value="SAM-dependent_MTases_sf"/>
</dbReference>
<dbReference type="Pfam" id="PF00515">
    <property type="entry name" value="TPR_1"/>
    <property type="match status" value="1"/>
</dbReference>
<dbReference type="Gene3D" id="3.40.50.150">
    <property type="entry name" value="Vaccinia Virus protein VP39"/>
    <property type="match status" value="1"/>
</dbReference>
<dbReference type="GO" id="GO:0008295">
    <property type="term" value="P:spermidine biosynthetic process"/>
    <property type="evidence" value="ECO:0007669"/>
    <property type="project" value="UniProtKB-UniRule"/>
</dbReference>
<evidence type="ECO:0000256" key="6">
    <source>
        <dbReference type="PROSITE-ProRule" id="PRU00339"/>
    </source>
</evidence>
<dbReference type="GO" id="GO:0005886">
    <property type="term" value="C:plasma membrane"/>
    <property type="evidence" value="ECO:0007669"/>
    <property type="project" value="UniProtKB-SubCell"/>
</dbReference>
<feature type="binding site" evidence="5">
    <location>
        <position position="579"/>
    </location>
    <ligand>
        <name>S-methyl-5'-thioadenosine</name>
        <dbReference type="ChEBI" id="CHEBI:17509"/>
    </ligand>
</feature>
<comment type="function">
    <text evidence="5">Catalyzes the irreversible transfer of a propylamine group from the amino donor S-adenosylmethioninamine (decarboxy-AdoMet) to putrescine (1,4-diaminobutane) to yield spermidine.</text>
</comment>
<evidence type="ECO:0000259" key="9">
    <source>
        <dbReference type="PROSITE" id="PS51006"/>
    </source>
</evidence>
<dbReference type="HAMAP" id="MF_00198">
    <property type="entry name" value="Spermidine_synth"/>
    <property type="match status" value="1"/>
</dbReference>
<dbReference type="EC" id="2.5.1.16" evidence="5"/>
<comment type="subunit">
    <text evidence="5">Homodimer or homotetramer.</text>
</comment>
<feature type="transmembrane region" description="Helical" evidence="5">
    <location>
        <begin position="421"/>
        <end position="439"/>
    </location>
</feature>
<dbReference type="InterPro" id="IPR001045">
    <property type="entry name" value="Spermi_synthase"/>
</dbReference>
<feature type="repeat" description="TPR" evidence="6">
    <location>
        <begin position="832"/>
        <end position="865"/>
    </location>
</feature>
<dbReference type="SUPFAM" id="SSF48452">
    <property type="entry name" value="TPR-like"/>
    <property type="match status" value="1"/>
</dbReference>
<dbReference type="Gene3D" id="1.25.40.10">
    <property type="entry name" value="Tetratricopeptide repeat domain"/>
    <property type="match status" value="1"/>
</dbReference>
<evidence type="ECO:0000256" key="1">
    <source>
        <dbReference type="ARBA" id="ARBA00007867"/>
    </source>
</evidence>
<dbReference type="UniPathway" id="UPA00248">
    <property type="reaction ID" value="UER00314"/>
</dbReference>
<dbReference type="SUPFAM" id="SSF103473">
    <property type="entry name" value="MFS general substrate transporter"/>
    <property type="match status" value="1"/>
</dbReference>
<feature type="transmembrane region" description="Helical" evidence="5">
    <location>
        <begin position="186"/>
        <end position="208"/>
    </location>
</feature>
<keyword evidence="6" id="KW-0802">TPR repeat</keyword>
<dbReference type="Gene3D" id="1.20.1250.20">
    <property type="entry name" value="MFS general substrate transporter like domains"/>
    <property type="match status" value="2"/>
</dbReference>
<name>A0A7T0G126_9BACT</name>
<dbReference type="AlphaFoldDB" id="A0A7T0G126"/>
<keyword evidence="5" id="KW-0812">Transmembrane</keyword>
<feature type="transmembrane region" description="Helical" evidence="5">
    <location>
        <begin position="161"/>
        <end position="180"/>
    </location>
</feature>
<feature type="transmembrane region" description="Helical" evidence="5">
    <location>
        <begin position="43"/>
        <end position="63"/>
    </location>
</feature>
<comment type="catalytic activity">
    <reaction evidence="5">
        <text>S-adenosyl 3-(methylsulfanyl)propylamine + putrescine = S-methyl-5'-thioadenosine + spermidine + H(+)</text>
        <dbReference type="Rhea" id="RHEA:12721"/>
        <dbReference type="ChEBI" id="CHEBI:15378"/>
        <dbReference type="ChEBI" id="CHEBI:17509"/>
        <dbReference type="ChEBI" id="CHEBI:57443"/>
        <dbReference type="ChEBI" id="CHEBI:57834"/>
        <dbReference type="ChEBI" id="CHEBI:326268"/>
        <dbReference type="EC" id="2.5.1.16"/>
    </reaction>
</comment>
<dbReference type="PROSITE" id="PS50293">
    <property type="entry name" value="TPR_REGION"/>
    <property type="match status" value="1"/>
</dbReference>
<keyword evidence="3 5" id="KW-0745">Spermidine biosynthesis</keyword>
<feature type="binding site" evidence="5">
    <location>
        <begin position="610"/>
        <end position="611"/>
    </location>
    <ligand>
        <name>S-methyl-5'-thioadenosine</name>
        <dbReference type="ChEBI" id="CHEBI:17509"/>
    </ligand>
</feature>
<dbReference type="InterPro" id="IPR011990">
    <property type="entry name" value="TPR-like_helical_dom_sf"/>
</dbReference>
<evidence type="ECO:0000256" key="5">
    <source>
        <dbReference type="HAMAP-Rule" id="MF_00198"/>
    </source>
</evidence>
<keyword evidence="2 5" id="KW-0808">Transferase</keyword>
<feature type="transmembrane region" description="Helical" evidence="5">
    <location>
        <begin position="448"/>
        <end position="465"/>
    </location>
</feature>
<evidence type="ECO:0000256" key="2">
    <source>
        <dbReference type="ARBA" id="ARBA00022679"/>
    </source>
</evidence>
<evidence type="ECO:0000256" key="4">
    <source>
        <dbReference type="ARBA" id="ARBA00023115"/>
    </source>
</evidence>
<dbReference type="Pfam" id="PF13181">
    <property type="entry name" value="TPR_8"/>
    <property type="match status" value="1"/>
</dbReference>
<feature type="transmembrane region" description="Helical" evidence="5">
    <location>
        <begin position="308"/>
        <end position="328"/>
    </location>
</feature>
<dbReference type="PANTHER" id="PTHR43317:SF3">
    <property type="entry name" value="BLR2883 PROTEIN"/>
    <property type="match status" value="1"/>
</dbReference>
<dbReference type="SMART" id="SM00028">
    <property type="entry name" value="TPR"/>
    <property type="match status" value="4"/>
</dbReference>
<comment type="subcellular location">
    <subcellularLocation>
        <location evidence="5">Cell membrane</location>
        <topology evidence="5">Multi-pass membrane protein</topology>
    </subcellularLocation>
</comment>
<evidence type="ECO:0000313" key="11">
    <source>
        <dbReference type="Proteomes" id="UP000594688"/>
    </source>
</evidence>
<comment type="pathway">
    <text evidence="5">Amine and polyamine biosynthesis; spermidine biosynthesis; spermidine from putrescine: step 1/1.</text>
</comment>
<dbReference type="InterPro" id="IPR019734">
    <property type="entry name" value="TPR_rpt"/>
</dbReference>
<organism evidence="10 11">
    <name type="scientific">Candidatus Nitronauta litoralis</name>
    <dbReference type="NCBI Taxonomy" id="2705533"/>
    <lineage>
        <taxon>Bacteria</taxon>
        <taxon>Pseudomonadati</taxon>
        <taxon>Nitrospinota/Tectimicrobiota group</taxon>
        <taxon>Nitrospinota</taxon>
        <taxon>Nitrospinia</taxon>
        <taxon>Nitrospinales</taxon>
        <taxon>Nitrospinaceae</taxon>
        <taxon>Candidatus Nitronauta</taxon>
    </lineage>
</organism>
<feature type="transmembrane region" description="Helical" evidence="5">
    <location>
        <begin position="12"/>
        <end position="31"/>
    </location>
</feature>
<dbReference type="PANTHER" id="PTHR43317">
    <property type="entry name" value="THERMOSPERMINE SYNTHASE ACAULIS5"/>
    <property type="match status" value="1"/>
</dbReference>
<dbReference type="SUPFAM" id="SSF53335">
    <property type="entry name" value="S-adenosyl-L-methionine-dependent methyltransferases"/>
    <property type="match status" value="1"/>
</dbReference>
<feature type="transmembrane region" description="Helical" evidence="5">
    <location>
        <begin position="274"/>
        <end position="296"/>
    </location>
</feature>
<dbReference type="PROSITE" id="PS50005">
    <property type="entry name" value="TPR"/>
    <property type="match status" value="3"/>
</dbReference>
<comment type="caution">
    <text evidence="5 7">Lacks conserved residue(s) required for the propagation of feature annotation.</text>
</comment>
<feature type="transmembrane region" description="Helical" evidence="5">
    <location>
        <begin position="348"/>
        <end position="371"/>
    </location>
</feature>
<dbReference type="Proteomes" id="UP000594688">
    <property type="component" value="Chromosome"/>
</dbReference>
<dbReference type="Pfam" id="PF01564">
    <property type="entry name" value="Spermine_synth"/>
    <property type="match status" value="1"/>
</dbReference>
<feature type="transmembrane region" description="Helical" evidence="5">
    <location>
        <begin position="392"/>
        <end position="415"/>
    </location>
</feature>
<evidence type="ECO:0000256" key="3">
    <source>
        <dbReference type="ARBA" id="ARBA00023066"/>
    </source>
</evidence>
<protein>
    <recommendedName>
        <fullName evidence="5">Polyamine aminopropyltransferase</fullName>
    </recommendedName>
    <alternativeName>
        <fullName evidence="5">Putrescine aminopropyltransferase</fullName>
        <shortName evidence="5">PAPT</shortName>
    </alternativeName>
    <alternativeName>
        <fullName evidence="5">Spermidine synthase</fullName>
        <shortName evidence="5">SPDS</shortName>
        <shortName evidence="5">SPDSY</shortName>
        <ecNumber evidence="5">2.5.1.16</ecNumber>
    </alternativeName>
</protein>
<evidence type="ECO:0000313" key="10">
    <source>
        <dbReference type="EMBL" id="QPJ63140.1"/>
    </source>
</evidence>
<reference evidence="10 11" key="1">
    <citation type="submission" date="2020-02" db="EMBL/GenBank/DDBJ databases">
        <title>Genomic and physiological characterization of two novel Nitrospinaceae genera.</title>
        <authorList>
            <person name="Mueller A.J."/>
            <person name="Jung M.-Y."/>
            <person name="Strachan C.R."/>
            <person name="Herbold C.W."/>
            <person name="Kirkegaard R.H."/>
            <person name="Daims H."/>
        </authorList>
    </citation>
    <scope>NUCLEOTIDE SEQUENCE [LARGE SCALE GENOMIC DNA]</scope>
    <source>
        <strain evidence="10">EB</strain>
    </source>
</reference>
<keyword evidence="5" id="KW-1133">Transmembrane helix</keyword>
<evidence type="ECO:0000256" key="7">
    <source>
        <dbReference type="PROSITE-ProRule" id="PRU00354"/>
    </source>
</evidence>
<keyword evidence="8" id="KW-0175">Coiled coil</keyword>
<feature type="transmembrane region" description="Helical" evidence="5">
    <location>
        <begin position="75"/>
        <end position="96"/>
    </location>
</feature>
<dbReference type="CDD" id="cd02440">
    <property type="entry name" value="AdoMet_MTases"/>
    <property type="match status" value="1"/>
</dbReference>
<sequence>MTETPSNRFRYAVFFLFFISGATGLIYEVVWTRQLTLVLGNTHYSVATVLTTFMAGLALGSFFGGKWIDRHGNPLLVYAMLEAAIGLYCLAIPWLIDLALPLFKMIYAGFQSSYLESSFLRFLVCASILIIPTTLMGATLPVLGKFVSRNPEGIGRDVGTLYGLNTFGAVVGAYVSAYWLMRLLGISMTVYLAASINIGIAIIIFYFLKKFPSSFVLITDSTRNLEKKASLQSEPELTRKEWGVLLAFGVSGVAALIYQVAWNRIFSLVLGSSVYAFSLILTTFILGLALGTIAFSRLCHRFKDLNEVFSYLQLAIGFSALLTLPYFGSIPYVNRWVYLNWGQDFQTIQWANFLTILVLIFLPTFLMGGQFPVVIKLVAKRLDSLGKRVGQVYACNTIGTIIGAFLAGFILIPAVGIQDTLWISTLINITTGIVLLTFASQLNRQSKFVTLTMVLLLCLMGSQLVPRWDRAIISSGSFMPYRLADLEQAIEKKNKILFYKEGIHTTVTTELSYSGNIFLRVNGKTDASLAGDMRTQLLSGYIPMLVHPDPKNALVVGQGSGVTLGAVLSFPVESADLVEISPAVIEGSRYFGPFNNHSLDDSRVTTILQDGRNHLTLTDKSYDVVISEPSNPWISGVGALFTKDFYQLLVKKLNPGGIACVWVHTNMSPDNFKSIVKAFTSVFGHVTMWESIVGEDYLLVGSMQPYQLPFEKTQALFNDPKRGRALRRLGLAEIKDLMGLFIMDQEGLKNFSAEAPMHTDDNSLLEFNAPEYIYKDERHIIVRQLTPFFGGKPDLLKFTTTDVDTSLKVKKEVAALERTETQVKEIKRKAQVEQHLGRALEAVNAQQMEKALQNYFEVLKLDPDHVLTFFNMGNVYRGMRKYEKAEISYRKALEINPYYVFASMGLAQVYLVTKQPGKAHKVLNRALQILPEDAEIRTWLGLSYIKSNRLEEGLEEIMQAVQSDPYYLPAYFYLGLYLSESDSSKARKYLDYFLNRVAGDSRFKNMEQKARELLNKL</sequence>
<comment type="caution">
    <text evidence="5">Lacks the conserved Asp active site.</text>
</comment>
<keyword evidence="4 5" id="KW-0620">Polyamine biosynthesis</keyword>
<feature type="transmembrane region" description="Helical" evidence="5">
    <location>
        <begin position="242"/>
        <end position="262"/>
    </location>
</feature>
<dbReference type="InterPro" id="IPR036259">
    <property type="entry name" value="MFS_trans_sf"/>
</dbReference>
<dbReference type="GO" id="GO:0004766">
    <property type="term" value="F:spermidine synthase activity"/>
    <property type="evidence" value="ECO:0007669"/>
    <property type="project" value="UniProtKB-UniRule"/>
</dbReference>
<proteinExistence type="inferred from homology"/>